<dbReference type="EC" id="3.5.4.19" evidence="1"/>
<dbReference type="Proteomes" id="UP000246351">
    <property type="component" value="Unassembled WGS sequence"/>
</dbReference>
<comment type="caution">
    <text evidence="1">The sequence shown here is derived from an EMBL/GenBank/DDBJ whole genome shotgun (WGS) entry which is preliminary data.</text>
</comment>
<keyword evidence="1" id="KW-0378">Hydrolase</keyword>
<dbReference type="SUPFAM" id="SSF141734">
    <property type="entry name" value="HisI-like"/>
    <property type="match status" value="1"/>
</dbReference>
<dbReference type="EC" id="3.6.1.31" evidence="1"/>
<dbReference type="GO" id="GO:0004635">
    <property type="term" value="F:phosphoribosyl-AMP cyclohydrolase activity"/>
    <property type="evidence" value="ECO:0007669"/>
    <property type="project" value="UniProtKB-EC"/>
</dbReference>
<organism evidence="1 2">
    <name type="scientific">Staphylococcus pseudintermedius</name>
    <dbReference type="NCBI Taxonomy" id="283734"/>
    <lineage>
        <taxon>Bacteria</taxon>
        <taxon>Bacillati</taxon>
        <taxon>Bacillota</taxon>
        <taxon>Bacilli</taxon>
        <taxon>Bacillales</taxon>
        <taxon>Staphylococcaceae</taxon>
        <taxon>Staphylococcus</taxon>
        <taxon>Staphylococcus intermedius group</taxon>
    </lineage>
</organism>
<dbReference type="GO" id="GO:0004636">
    <property type="term" value="F:phosphoribosyl-ATP diphosphatase activity"/>
    <property type="evidence" value="ECO:0007669"/>
    <property type="project" value="UniProtKB-EC"/>
</dbReference>
<evidence type="ECO:0000313" key="1">
    <source>
        <dbReference type="EMBL" id="PWZ93476.1"/>
    </source>
</evidence>
<gene>
    <name evidence="1" type="ORF">DD924_19740</name>
</gene>
<reference evidence="1 2" key="1">
    <citation type="journal article" date="2018" name="Vet. Microbiol.">
        <title>Clonal diversity and geographic distribution of methicillin-resistant Staphylococcus pseudintermedius from Australian animals: Discovery of novel sequence types.</title>
        <authorList>
            <person name="Worthing K.A."/>
            <person name="Abraham S."/>
            <person name="Coombs G.W."/>
            <person name="Pang S."/>
            <person name="Saputra S."/>
            <person name="Jordan D."/>
            <person name="Trott D.J."/>
            <person name="Norris J.M."/>
        </authorList>
    </citation>
    <scope>NUCLEOTIDE SEQUENCE [LARGE SCALE GENOMIC DNA]</scope>
    <source>
        <strain evidence="1 2">ST71 3</strain>
    </source>
</reference>
<protein>
    <submittedName>
        <fullName evidence="1">Bifunctional phosphoribosyl-AMP cyclohydrolase/phosphoribosyl-ATP diphosphatase</fullName>
        <ecNumber evidence="1">3.5.4.19</ecNumber>
        <ecNumber evidence="1">3.6.1.31</ecNumber>
    </submittedName>
</protein>
<dbReference type="InterPro" id="IPR038019">
    <property type="entry name" value="PRib_AMP_CycHydrolase_sf"/>
</dbReference>
<dbReference type="AlphaFoldDB" id="A0A317Z482"/>
<accession>A0A317Z482</accession>
<dbReference type="EMBL" id="QEIV01002484">
    <property type="protein sequence ID" value="PWZ93476.1"/>
    <property type="molecule type" value="Genomic_DNA"/>
</dbReference>
<name>A0A317Z482_STAPS</name>
<evidence type="ECO:0000313" key="2">
    <source>
        <dbReference type="Proteomes" id="UP000246351"/>
    </source>
</evidence>
<feature type="non-terminal residue" evidence="1">
    <location>
        <position position="28"/>
    </location>
</feature>
<proteinExistence type="predicted"/>
<sequence>MALKPDFSKGLLPVILQDADTKQVLMLG</sequence>